<dbReference type="InterPro" id="IPR013785">
    <property type="entry name" value="Aldolase_TIM"/>
</dbReference>
<comment type="pathway">
    <text evidence="1">Amine and polyamine degradation; ethanolamine degradation.</text>
</comment>
<feature type="binding site" evidence="1">
    <location>
        <position position="245"/>
    </location>
    <ligand>
        <name>adenosylcob(III)alamin</name>
        <dbReference type="ChEBI" id="CHEBI:18408"/>
    </ligand>
</feature>
<comment type="subcellular location">
    <subcellularLocation>
        <location evidence="1">Bacterial microcompartment</location>
    </subcellularLocation>
</comment>
<dbReference type="RefSeq" id="WP_104425123.1">
    <property type="nucleotide sequence ID" value="NZ_PTIY01000018.1"/>
</dbReference>
<sequence length="468" mass="51251">MYKTRIADQVYDFKTLRNLMAKATPARSGDYLAGVGAATNLERVAAQWVLADVPLKQFLNEVLVPYEQDEVTRLIIDEHDSAAFAAISHLTVGDFRNWLLSERATTEMLTAITPGVTPEMAAAVSKIMRIQDLILVAKKCRVITRFRNTIGLENRLSTRLQPNHPTDDPAGVAASLLDGLLYGCGDAVIGINPASDNLEATSRLLHMLHDVIERYRIPTQSCVLAHVTTTLKAIEQGAPVDLVFQSIAGTQKANDSFGITLELLNEARLAALELGRGALGDNCMYFETGQGSALSANAHQGLDQQTCEARAYAVARKFKPLLVNTVVGFIGPEYLYDGKQIIRAGLEDHFCGKLLGLPMGCDVCYTNHAEADQDDMDMLLTQFAVAGGTFIMGVPGADDVMLNYQSTSFHDALYLRQVLGLRPAPEFEQWLQQHGIFNAVNQLQQQPDVPALFKPALQKLIGYGDEQQ</sequence>
<dbReference type="InterPro" id="IPR044939">
    <property type="entry name" value="EutB_dom_2_sf"/>
</dbReference>
<dbReference type="InterPro" id="IPR010628">
    <property type="entry name" value="EutB"/>
</dbReference>
<name>A0A2S6GLJ6_9GAMM</name>
<feature type="binding site" evidence="1">
    <location>
        <position position="401"/>
    </location>
    <ligand>
        <name>adenosylcob(III)alamin</name>
        <dbReference type="ChEBI" id="CHEBI:18408"/>
    </ligand>
</feature>
<dbReference type="GO" id="GO:0005829">
    <property type="term" value="C:cytosol"/>
    <property type="evidence" value="ECO:0007669"/>
    <property type="project" value="TreeGrafter"/>
</dbReference>
<comment type="function">
    <text evidence="1">Catalyzes the deamination of various vicinal amino-alcohols to oxo compounds. Allows this organism to utilize ethanolamine as the sole source of nitrogen and carbon in the presence of vitamin B12.</text>
</comment>
<dbReference type="GO" id="GO:0006520">
    <property type="term" value="P:amino acid metabolic process"/>
    <property type="evidence" value="ECO:0007669"/>
    <property type="project" value="InterPro"/>
</dbReference>
<keyword evidence="3" id="KW-1185">Reference proteome</keyword>
<dbReference type="Gene3D" id="1.10.220.70">
    <property type="entry name" value="lyase"/>
    <property type="match status" value="1"/>
</dbReference>
<feature type="binding site" evidence="1">
    <location>
        <position position="193"/>
    </location>
    <ligand>
        <name>adenosylcob(III)alamin</name>
        <dbReference type="ChEBI" id="CHEBI:18408"/>
    </ligand>
</feature>
<comment type="subunit">
    <text evidence="1">The basic unit is a heterodimer which dimerizes to form tetramers. The heterotetramers trimerize; 6 large subunits form a core ring with 6 small subunits projecting outwards.</text>
</comment>
<evidence type="ECO:0000313" key="3">
    <source>
        <dbReference type="Proteomes" id="UP000238071"/>
    </source>
</evidence>
<feature type="binding site" evidence="1">
    <location>
        <position position="362"/>
    </location>
    <ligand>
        <name>substrate</name>
    </ligand>
</feature>
<proteinExistence type="inferred from homology"/>
<dbReference type="PANTHER" id="PTHR39329">
    <property type="entry name" value="ETHANOLAMINE AMMONIA-LYASE HEAVY CHAIN"/>
    <property type="match status" value="1"/>
</dbReference>
<comment type="cofactor">
    <cofactor evidence="1">
        <name>adenosylcob(III)alamin</name>
        <dbReference type="ChEBI" id="CHEBI:18408"/>
    </cofactor>
    <text evidence="1">Binds between the large and small subunits.</text>
</comment>
<dbReference type="NCBIfam" id="NF011649">
    <property type="entry name" value="PRK15067.1"/>
    <property type="match status" value="1"/>
</dbReference>
<dbReference type="EC" id="4.3.1.7" evidence="1"/>
<dbReference type="HAMAP" id="MF_00861">
    <property type="entry name" value="EutB"/>
    <property type="match status" value="1"/>
</dbReference>
<comment type="similarity">
    <text evidence="1">Belongs to the EutB family.</text>
</comment>
<dbReference type="UniPathway" id="UPA00560"/>
<evidence type="ECO:0000313" key="2">
    <source>
        <dbReference type="EMBL" id="PPK66021.1"/>
    </source>
</evidence>
<comment type="catalytic activity">
    <reaction evidence="1">
        <text>ethanolamine = acetaldehyde + NH4(+)</text>
        <dbReference type="Rhea" id="RHEA:15313"/>
        <dbReference type="ChEBI" id="CHEBI:15343"/>
        <dbReference type="ChEBI" id="CHEBI:28938"/>
        <dbReference type="ChEBI" id="CHEBI:57603"/>
        <dbReference type="EC" id="4.3.1.7"/>
    </reaction>
</comment>
<dbReference type="GO" id="GO:0046336">
    <property type="term" value="P:ethanolamine catabolic process"/>
    <property type="evidence" value="ECO:0007669"/>
    <property type="project" value="UniProtKB-UniRule"/>
</dbReference>
<dbReference type="Gene3D" id="2.30.170.30">
    <property type="entry name" value="ethanolamine ammonia-lyase heavy chain domain like"/>
    <property type="match status" value="1"/>
</dbReference>
<dbReference type="EMBL" id="PTIY01000018">
    <property type="protein sequence ID" value="PPK66021.1"/>
    <property type="molecule type" value="Genomic_DNA"/>
</dbReference>
<dbReference type="GO" id="GO:0031471">
    <property type="term" value="C:ethanolamine degradation polyhedral organelle"/>
    <property type="evidence" value="ECO:0007669"/>
    <property type="project" value="UniProtKB-UniRule"/>
</dbReference>
<dbReference type="Gene3D" id="3.20.20.70">
    <property type="entry name" value="Aldolase class I"/>
    <property type="match status" value="1"/>
</dbReference>
<protein>
    <recommendedName>
        <fullName evidence="1">Ethanolamine ammonia-lyase large subunit</fullName>
        <shortName evidence="1">EAL large subunit</shortName>
        <ecNumber evidence="1">4.3.1.7</ecNumber>
    </recommendedName>
</protein>
<feature type="binding site" evidence="1">
    <location>
        <position position="192"/>
    </location>
    <ligand>
        <name>substrate</name>
    </ligand>
</feature>
<dbReference type="GO" id="GO:0031419">
    <property type="term" value="F:cobalamin binding"/>
    <property type="evidence" value="ECO:0007669"/>
    <property type="project" value="UniProtKB-UniRule"/>
</dbReference>
<dbReference type="OrthoDB" id="9770909at2"/>
<keyword evidence="1" id="KW-1283">Bacterial microcompartment</keyword>
<keyword evidence="1" id="KW-0846">Cobalamin</keyword>
<keyword evidence="1" id="KW-0170">Cobalt</keyword>
<organism evidence="2 3">
    <name type="scientific">Methylobacter tundripaludum</name>
    <dbReference type="NCBI Taxonomy" id="173365"/>
    <lineage>
        <taxon>Bacteria</taxon>
        <taxon>Pseudomonadati</taxon>
        <taxon>Pseudomonadota</taxon>
        <taxon>Gammaproteobacteria</taxon>
        <taxon>Methylococcales</taxon>
        <taxon>Methylococcaceae</taxon>
        <taxon>Methylobacter</taxon>
    </lineage>
</organism>
<dbReference type="PANTHER" id="PTHR39329:SF1">
    <property type="entry name" value="ETHANOLAMINE AMMONIA-LYASE LARGE SUBUNIT"/>
    <property type="match status" value="1"/>
</dbReference>
<feature type="binding site" evidence="1">
    <location>
        <position position="295"/>
    </location>
    <ligand>
        <name>adenosylcob(III)alamin</name>
        <dbReference type="ChEBI" id="CHEBI:18408"/>
    </ligand>
</feature>
<dbReference type="GO" id="GO:0008851">
    <property type="term" value="F:ethanolamine ammonia-lyase activity"/>
    <property type="evidence" value="ECO:0007669"/>
    <property type="project" value="UniProtKB-UniRule"/>
</dbReference>
<feature type="binding site" evidence="1">
    <location>
        <begin position="159"/>
        <end position="161"/>
    </location>
    <ligand>
        <name>substrate</name>
    </ligand>
</feature>
<dbReference type="PIRSF" id="PIRSF018788">
    <property type="entry name" value="EutB"/>
    <property type="match status" value="1"/>
</dbReference>
<dbReference type="AlphaFoldDB" id="A0A2S6GLJ6"/>
<accession>A0A2S6GLJ6</accession>
<keyword evidence="1 2" id="KW-0456">Lyase</keyword>
<gene>
    <name evidence="1" type="primary">eutB</name>
    <name evidence="2" type="ORF">B0F88_11853</name>
</gene>
<dbReference type="InterPro" id="IPR044941">
    <property type="entry name" value="EutB_N_sf"/>
</dbReference>
<reference evidence="2 3" key="1">
    <citation type="submission" date="2018-02" db="EMBL/GenBank/DDBJ databases">
        <title>Subsurface microbial communities from deep shales in Ohio and West Virginia, USA.</title>
        <authorList>
            <person name="Wrighton K."/>
        </authorList>
    </citation>
    <scope>NUCLEOTIDE SEQUENCE [LARGE SCALE GENOMIC DNA]</scope>
    <source>
        <strain evidence="2 3">OWC-G53F</strain>
    </source>
</reference>
<dbReference type="FunFam" id="3.20.20.70:FF:000055">
    <property type="entry name" value="Ethanolamine ammonia-lyase heavy chain"/>
    <property type="match status" value="1"/>
</dbReference>
<comment type="caution">
    <text evidence="2">The sequence shown here is derived from an EMBL/GenBank/DDBJ whole genome shotgun (WGS) entry which is preliminary data.</text>
</comment>
<dbReference type="Pfam" id="PF06751">
    <property type="entry name" value="EutB"/>
    <property type="match status" value="1"/>
</dbReference>
<evidence type="ECO:0000256" key="1">
    <source>
        <dbReference type="HAMAP-Rule" id="MF_00861"/>
    </source>
</evidence>
<dbReference type="GO" id="GO:0009350">
    <property type="term" value="C:ethanolamine ammonia-lyase complex"/>
    <property type="evidence" value="ECO:0007669"/>
    <property type="project" value="UniProtKB-UniRule"/>
</dbReference>
<feature type="binding site" evidence="1">
    <location>
        <position position="287"/>
    </location>
    <ligand>
        <name>substrate</name>
    </ligand>
</feature>
<dbReference type="Proteomes" id="UP000238071">
    <property type="component" value="Unassembled WGS sequence"/>
</dbReference>